<evidence type="ECO:0000313" key="1">
    <source>
        <dbReference type="EMBL" id="GJN42947.1"/>
    </source>
</evidence>
<dbReference type="EMBL" id="BQKK01000002">
    <property type="protein sequence ID" value="GJN42947.1"/>
    <property type="molecule type" value="Genomic_DNA"/>
</dbReference>
<dbReference type="AlphaFoldDB" id="A0AAV5G6M1"/>
<proteinExistence type="predicted"/>
<name>A0AAV5G6M1_CORAM</name>
<organism evidence="1 2">
    <name type="scientific">Corynebacterium ammoniagenes</name>
    <name type="common">Brevibacterium ammoniagenes</name>
    <dbReference type="NCBI Taxonomy" id="1697"/>
    <lineage>
        <taxon>Bacteria</taxon>
        <taxon>Bacillati</taxon>
        <taxon>Actinomycetota</taxon>
        <taxon>Actinomycetes</taxon>
        <taxon>Mycobacteriales</taxon>
        <taxon>Corynebacteriaceae</taxon>
        <taxon>Corynebacterium</taxon>
    </lineage>
</organism>
<protein>
    <submittedName>
        <fullName evidence="1">Uncharacterized protein</fullName>
    </submittedName>
</protein>
<evidence type="ECO:0000313" key="2">
    <source>
        <dbReference type="Proteomes" id="UP001054925"/>
    </source>
</evidence>
<gene>
    <name evidence="1" type="ORF">CAT723_14260</name>
</gene>
<sequence length="129" mass="14697">MGETAWDYLTKSTPNQPYLQDLARAILLAECQQRPKWFRRLERLGGKIWGKGTYGVAQAAADSPITDEQSIDILISHLRALPVYSATFNGPYSDEFSKLCRSWNDDPAHARRIGEFYETLQSRREASES</sequence>
<dbReference type="Proteomes" id="UP001054925">
    <property type="component" value="Unassembled WGS sequence"/>
</dbReference>
<reference evidence="1" key="1">
    <citation type="submission" date="2021-12" db="EMBL/GenBank/DDBJ databases">
        <title>Draft genome sequence of Corynebacterium ammoniagenes strain T-723.</title>
        <authorList>
            <person name="Matsuzawa M."/>
            <person name="Hiratani M."/>
            <person name="Abe I."/>
            <person name="Tsuji Y."/>
            <person name="Nakamura J."/>
        </authorList>
    </citation>
    <scope>NUCLEOTIDE SEQUENCE</scope>
    <source>
        <strain evidence="1">T-723</strain>
    </source>
</reference>
<comment type="caution">
    <text evidence="1">The sequence shown here is derived from an EMBL/GenBank/DDBJ whole genome shotgun (WGS) entry which is preliminary data.</text>
</comment>
<accession>A0AAV5G6M1</accession>